<dbReference type="Proteomes" id="UP001069802">
    <property type="component" value="Unassembled WGS sequence"/>
</dbReference>
<evidence type="ECO:0000256" key="1">
    <source>
        <dbReference type="SAM" id="MobiDB-lite"/>
    </source>
</evidence>
<dbReference type="SUPFAM" id="SSF50090">
    <property type="entry name" value="Electron transport accessory proteins"/>
    <property type="match status" value="1"/>
</dbReference>
<dbReference type="RefSeq" id="WP_269422221.1">
    <property type="nucleotide sequence ID" value="NZ_JAPWGY010000001.1"/>
</dbReference>
<dbReference type="InterPro" id="IPR049054">
    <property type="entry name" value="CN_hydtase_beta-like_N"/>
</dbReference>
<reference evidence="3" key="1">
    <citation type="submission" date="2022-12" db="EMBL/GenBank/DDBJ databases">
        <title>Bacterial isolates from different developmental stages of Nematostella vectensis.</title>
        <authorList>
            <person name="Fraune S."/>
        </authorList>
    </citation>
    <scope>NUCLEOTIDE SEQUENCE</scope>
    <source>
        <strain evidence="3">G21630-S1</strain>
    </source>
</reference>
<feature type="region of interest" description="Disordered" evidence="1">
    <location>
        <begin position="1"/>
        <end position="20"/>
    </location>
</feature>
<evidence type="ECO:0000259" key="2">
    <source>
        <dbReference type="Pfam" id="PF21006"/>
    </source>
</evidence>
<dbReference type="InterPro" id="IPR023808">
    <property type="entry name" value="Nitrile_Hydratase_acc_put"/>
</dbReference>
<dbReference type="EMBL" id="JAPWGY010000001">
    <property type="protein sequence ID" value="MCZ4280027.1"/>
    <property type="molecule type" value="Genomic_DNA"/>
</dbReference>
<accession>A0ABT4LFZ9</accession>
<proteinExistence type="predicted"/>
<dbReference type="Pfam" id="PF21006">
    <property type="entry name" value="NHase_beta_N"/>
    <property type="match status" value="1"/>
</dbReference>
<dbReference type="Gene3D" id="1.10.472.20">
    <property type="entry name" value="Nitrile hydratase, beta subunit"/>
    <property type="match status" value="1"/>
</dbReference>
<dbReference type="NCBIfam" id="TIGR03889">
    <property type="entry name" value="nitrile_acc"/>
    <property type="match status" value="1"/>
</dbReference>
<evidence type="ECO:0000313" key="3">
    <source>
        <dbReference type="EMBL" id="MCZ4280027.1"/>
    </source>
</evidence>
<dbReference type="InterPro" id="IPR008990">
    <property type="entry name" value="Elect_transpt_acc-like_dom_sf"/>
</dbReference>
<organism evidence="3 4">
    <name type="scientific">Kiloniella laminariae</name>
    <dbReference type="NCBI Taxonomy" id="454162"/>
    <lineage>
        <taxon>Bacteria</taxon>
        <taxon>Pseudomonadati</taxon>
        <taxon>Pseudomonadota</taxon>
        <taxon>Alphaproteobacteria</taxon>
        <taxon>Rhodospirillales</taxon>
        <taxon>Kiloniellaceae</taxon>
        <taxon>Kiloniella</taxon>
    </lineage>
</organism>
<keyword evidence="4" id="KW-1185">Reference proteome</keyword>
<evidence type="ECO:0000313" key="4">
    <source>
        <dbReference type="Proteomes" id="UP001069802"/>
    </source>
</evidence>
<sequence>MDKDPGSVLGQPTKSEEVPLTLCKGLPDLPRDEDGPVFAEPWQAQAFALAVRLCDQGHFTWAEWVENFSAEIKRAQAAGDPDLGNTYYDHWLAVLEKIITDKGILQTPDLLSRKEQWRQAYLSTPHGKAVEL</sequence>
<comment type="caution">
    <text evidence="3">The sequence shown here is derived from an EMBL/GenBank/DDBJ whole genome shotgun (WGS) entry which is preliminary data.</text>
</comment>
<name>A0ABT4LFZ9_9PROT</name>
<dbReference type="InterPro" id="IPR042262">
    <property type="entry name" value="CN_hydtase_beta_C"/>
</dbReference>
<gene>
    <name evidence="3" type="ORF">O4H49_04510</name>
</gene>
<feature type="domain" description="Nitrile hydratase beta subunit-like N-terminal" evidence="2">
    <location>
        <begin position="30"/>
        <end position="118"/>
    </location>
</feature>
<protein>
    <submittedName>
        <fullName evidence="3">Nitrile hydratase accessory protein</fullName>
    </submittedName>
</protein>